<dbReference type="EMBL" id="JAKOGI010000438">
    <property type="protein sequence ID" value="KAJ8435048.1"/>
    <property type="molecule type" value="Genomic_DNA"/>
</dbReference>
<feature type="compositionally biased region" description="Polar residues" evidence="1">
    <location>
        <begin position="356"/>
        <end position="386"/>
    </location>
</feature>
<comment type="caution">
    <text evidence="3">The sequence shown here is derived from an EMBL/GenBank/DDBJ whole genome shotgun (WGS) entry which is preliminary data.</text>
</comment>
<dbReference type="Proteomes" id="UP001153076">
    <property type="component" value="Unassembled WGS sequence"/>
</dbReference>
<feature type="region of interest" description="Disordered" evidence="1">
    <location>
        <begin position="502"/>
        <end position="587"/>
    </location>
</feature>
<feature type="compositionally biased region" description="Polar residues" evidence="1">
    <location>
        <begin position="605"/>
        <end position="617"/>
    </location>
</feature>
<feature type="domain" description="PCI" evidence="2">
    <location>
        <begin position="812"/>
        <end position="995"/>
    </location>
</feature>
<protein>
    <recommendedName>
        <fullName evidence="2">PCI domain-containing protein</fullName>
    </recommendedName>
</protein>
<feature type="compositionally biased region" description="Basic and acidic residues" evidence="1">
    <location>
        <begin position="547"/>
        <end position="559"/>
    </location>
</feature>
<reference evidence="3" key="1">
    <citation type="submission" date="2022-04" db="EMBL/GenBank/DDBJ databases">
        <title>Carnegiea gigantea Genome sequencing and assembly v2.</title>
        <authorList>
            <person name="Copetti D."/>
            <person name="Sanderson M.J."/>
            <person name="Burquez A."/>
            <person name="Wojciechowski M.F."/>
        </authorList>
    </citation>
    <scope>NUCLEOTIDE SEQUENCE</scope>
    <source>
        <strain evidence="3">SGP5-SGP5p</strain>
        <tissue evidence="3">Aerial part</tissue>
    </source>
</reference>
<dbReference type="PANTHER" id="PTHR12436:SF4">
    <property type="entry name" value="LEUKOCYTE RECEPTOR CLUSTER MEMBER 8"/>
    <property type="match status" value="1"/>
</dbReference>
<sequence>MDQDVIMTTEGGSAQTVAPAAATASTDPNSLAKYPAEGSQAQTYQYYPSAMGSTAVSWPAQGADNSNSGNAALQTLSYQYNLQPSTSVPDGTNAPSHISASTTPGTDNASHMYTSYATYPTSTNSYSYGSSEYTNYYSSYQQQSNQSYPQAQGAYQNTGSPYQPISSFQNTGSYAGPTSYSSTYYNPGDYQTSGAYAGSGYSSQTNIWSEGSYPNYYANYNQDSSSAYSSTNAATTTTPNYQQHYKQWADYYNNQTEVTCAPGTENTTVANTATMLCPVPAGSGGYVTPTSQPQQSYAPAWRPEPAPSAVPLVQTGNAVGAHDDYWKHATQTFQTQHVSSVQSDFQKALDVNSSCPSVQGQQQNASWHVPNSQYTGAPQAQQTYQPSQPPNPVDVQRVNKLQIPTNPRIAPNLAFGLAKSGKDTSTSSVMAKPAYVSVSVPKPNEKVSSGDASDSSLKPGMFPASLRGYVERALARCKDEKQRAACQEIMKEMITKATADGTLHSRDWDTEPLFPIPDTNAVNNEQSAAPISSLSIFRRSPSRRTKSRWEPLPEDKPAEKPTSTYQESAKHGGWAPFNGRDRKSSDLRQFVSGKSDIKDAVVSKFSSVEPNSASRSAQRPVKRQRFGNDLGTAVNGDASSDSDKEQGLTAYYSGAVTLANSPEERKRRENRSKRFEKGTGQRSENHFRPRNVGVGNLYARRAIATALSRTSEDSGSKAVEDIDWDALTVKGTCQEIEKRYLRLTSAPDPSTVRPEEVLEKALLMVQNSEKNYLYKCDQLKSIRQDLTVQRIRNELTVKVYETHARLALEFGDLPEYNQCRSQLKSLYAEGIAGCHMEFSAYNLLSVILHANNRRELLSLMSRLSDEAKKHEAVRHALSVRAAVASGNYVLFFRLYKTAPNLNTYLMDLCTEKMRFEAVKSMSRAYRPTVPVQYIAQVLGFSGEGEGVEEKDLDGLEECTEWLKAHGACLVADSNGEMLFDAKASSSTLYMPEPEDAVAHGDANLAVNDFLTRAPT</sequence>
<name>A0A9Q1K251_9CARY</name>
<proteinExistence type="predicted"/>
<evidence type="ECO:0000313" key="3">
    <source>
        <dbReference type="EMBL" id="KAJ8435048.1"/>
    </source>
</evidence>
<dbReference type="Pfam" id="PF03399">
    <property type="entry name" value="SAC3_GANP"/>
    <property type="match status" value="1"/>
</dbReference>
<dbReference type="AlphaFoldDB" id="A0A9Q1K251"/>
<dbReference type="PANTHER" id="PTHR12436">
    <property type="entry name" value="80 KDA MCM3-ASSOCIATED PROTEIN"/>
    <property type="match status" value="1"/>
</dbReference>
<feature type="region of interest" description="Disordered" evidence="1">
    <location>
        <begin position="83"/>
        <end position="109"/>
    </location>
</feature>
<feature type="region of interest" description="Disordered" evidence="1">
    <location>
        <begin position="1"/>
        <end position="29"/>
    </location>
</feature>
<accession>A0A9Q1K251</accession>
<keyword evidence="4" id="KW-1185">Reference proteome</keyword>
<evidence type="ECO:0000256" key="1">
    <source>
        <dbReference type="SAM" id="MobiDB-lite"/>
    </source>
</evidence>
<feature type="compositionally biased region" description="Low complexity" evidence="1">
    <location>
        <begin position="14"/>
        <end position="26"/>
    </location>
</feature>
<dbReference type="Gene3D" id="1.25.40.990">
    <property type="match status" value="1"/>
</dbReference>
<feature type="compositionally biased region" description="Basic and acidic residues" evidence="1">
    <location>
        <begin position="662"/>
        <end position="687"/>
    </location>
</feature>
<dbReference type="InterPro" id="IPR005062">
    <property type="entry name" value="SAC3/GANP/THP3_conserved"/>
</dbReference>
<dbReference type="InterPro" id="IPR045107">
    <property type="entry name" value="SAC3/GANP/THP3"/>
</dbReference>
<evidence type="ECO:0000313" key="4">
    <source>
        <dbReference type="Proteomes" id="UP001153076"/>
    </source>
</evidence>
<evidence type="ECO:0000259" key="2">
    <source>
        <dbReference type="PROSITE" id="PS50250"/>
    </source>
</evidence>
<dbReference type="PROSITE" id="PS50250">
    <property type="entry name" value="PCI"/>
    <property type="match status" value="1"/>
</dbReference>
<feature type="compositionally biased region" description="Polar residues" evidence="1">
    <location>
        <begin position="520"/>
        <end position="535"/>
    </location>
</feature>
<dbReference type="OrthoDB" id="199574at2759"/>
<feature type="region of interest" description="Disordered" evidence="1">
    <location>
        <begin position="605"/>
        <end position="691"/>
    </location>
</feature>
<organism evidence="3 4">
    <name type="scientific">Carnegiea gigantea</name>
    <dbReference type="NCBI Taxonomy" id="171969"/>
    <lineage>
        <taxon>Eukaryota</taxon>
        <taxon>Viridiplantae</taxon>
        <taxon>Streptophyta</taxon>
        <taxon>Embryophyta</taxon>
        <taxon>Tracheophyta</taxon>
        <taxon>Spermatophyta</taxon>
        <taxon>Magnoliopsida</taxon>
        <taxon>eudicotyledons</taxon>
        <taxon>Gunneridae</taxon>
        <taxon>Pentapetalae</taxon>
        <taxon>Caryophyllales</taxon>
        <taxon>Cactineae</taxon>
        <taxon>Cactaceae</taxon>
        <taxon>Cactoideae</taxon>
        <taxon>Echinocereeae</taxon>
        <taxon>Carnegiea</taxon>
    </lineage>
</organism>
<dbReference type="GO" id="GO:0005634">
    <property type="term" value="C:nucleus"/>
    <property type="evidence" value="ECO:0007669"/>
    <property type="project" value="TreeGrafter"/>
</dbReference>
<dbReference type="InterPro" id="IPR000717">
    <property type="entry name" value="PCI_dom"/>
</dbReference>
<feature type="region of interest" description="Disordered" evidence="1">
    <location>
        <begin position="356"/>
        <end position="394"/>
    </location>
</feature>
<dbReference type="FunFam" id="1.25.40.990:FF:000005">
    <property type="entry name" value="Putative SAC3/GANP family protein"/>
    <property type="match status" value="1"/>
</dbReference>
<gene>
    <name evidence="3" type="ORF">Cgig2_027257</name>
</gene>